<accession>A0A7W3XUR8</accession>
<keyword evidence="12" id="KW-1185">Reference proteome</keyword>
<dbReference type="InterPro" id="IPR020846">
    <property type="entry name" value="MFS_dom"/>
</dbReference>
<keyword evidence="6 9" id="KW-1133">Transmembrane helix</keyword>
<keyword evidence="7 9" id="KW-0472">Membrane</keyword>
<comment type="similarity">
    <text evidence="2">Belongs to the major facilitator superfamily. EmrB family.</text>
</comment>
<feature type="domain" description="Major facilitator superfamily (MFS) profile" evidence="10">
    <location>
        <begin position="23"/>
        <end position="518"/>
    </location>
</feature>
<proteinExistence type="inferred from homology"/>
<feature type="transmembrane region" description="Helical" evidence="9">
    <location>
        <begin position="495"/>
        <end position="514"/>
    </location>
</feature>
<feature type="transmembrane region" description="Helical" evidence="9">
    <location>
        <begin position="21"/>
        <end position="45"/>
    </location>
</feature>
<comment type="caution">
    <text evidence="11">The sequence shown here is derived from an EMBL/GenBank/DDBJ whole genome shotgun (WGS) entry which is preliminary data.</text>
</comment>
<keyword evidence="8" id="KW-0046">Antibiotic resistance</keyword>
<feature type="transmembrane region" description="Helical" evidence="9">
    <location>
        <begin position="277"/>
        <end position="297"/>
    </location>
</feature>
<dbReference type="AlphaFoldDB" id="A0A7W3XUR8"/>
<evidence type="ECO:0000256" key="3">
    <source>
        <dbReference type="ARBA" id="ARBA00022448"/>
    </source>
</evidence>
<dbReference type="CDD" id="cd17321">
    <property type="entry name" value="MFS_MMR_MDR_like"/>
    <property type="match status" value="1"/>
</dbReference>
<dbReference type="PANTHER" id="PTHR42718">
    <property type="entry name" value="MAJOR FACILITATOR SUPERFAMILY MULTIDRUG TRANSPORTER MFSC"/>
    <property type="match status" value="1"/>
</dbReference>
<dbReference type="GO" id="GO:0046677">
    <property type="term" value="P:response to antibiotic"/>
    <property type="evidence" value="ECO:0007669"/>
    <property type="project" value="UniProtKB-KW"/>
</dbReference>
<name>A0A7W3XUR8_9ACTN</name>
<dbReference type="PANTHER" id="PTHR42718:SF9">
    <property type="entry name" value="MAJOR FACILITATOR SUPERFAMILY MULTIDRUG TRANSPORTER MFSC"/>
    <property type="match status" value="1"/>
</dbReference>
<keyword evidence="4" id="KW-1003">Cell membrane</keyword>
<keyword evidence="5 9" id="KW-0812">Transmembrane</keyword>
<dbReference type="InterPro" id="IPR011701">
    <property type="entry name" value="MFS"/>
</dbReference>
<evidence type="ECO:0000256" key="4">
    <source>
        <dbReference type="ARBA" id="ARBA00022475"/>
    </source>
</evidence>
<protein>
    <submittedName>
        <fullName evidence="11">DHA2 family efflux MFS transporter permease subunit</fullName>
    </submittedName>
</protein>
<feature type="transmembrane region" description="Helical" evidence="9">
    <location>
        <begin position="317"/>
        <end position="335"/>
    </location>
</feature>
<evidence type="ECO:0000313" key="11">
    <source>
        <dbReference type="EMBL" id="MBB0227979.1"/>
    </source>
</evidence>
<keyword evidence="3" id="KW-0813">Transport</keyword>
<evidence type="ECO:0000259" key="10">
    <source>
        <dbReference type="PROSITE" id="PS50850"/>
    </source>
</evidence>
<sequence>MAPLLSGSSRTMETNSRSIRTLTLLITSLGSFVVLLDGSIIFVALSEIQRDLGAQMSHLQWTVDGYTLPFAALMLMTGTLGDRLGRKRVFLSGLVVFVVGSALCGFADSFTTLIIGRVTQGIGAAAIETASLALLVSTFSTAHSRAKAIGIWTAVSGVALALGPLVGGVLIELFSWHAIFLLNLPIGAVALVLGFRWLIESRNPNARHLDIPGQILITGALFCLIMGLIQGEREGWGSLLIVGLLVGSVMLFAAFLSVEVRSREPLLPLDLFRNRTFATSGAIAALLGFVIVGAMFFMAQYFQNVQGHSALDAGLRLLPLTLGIFFFSPPASTLAGRIGPRVPIIVGAVLVTVGFLLLTTVEPASGFADVWWKLGLVGGGIGCMFAPLTLAVMASTPPERAGLGSSVINTTRIAGFTAGAAVLGTVVISRFKNSVVDALVDLGVPATDGREIADGFGGAGVGLGEDPDAPAALPISPVEFLPTVNEAFVDATHTAYLICAGCTLLIAVLATALLPRGQVAESTPEPVPAAG</sequence>
<evidence type="ECO:0000256" key="2">
    <source>
        <dbReference type="ARBA" id="ARBA00008537"/>
    </source>
</evidence>
<dbReference type="EMBL" id="VKHS01000001">
    <property type="protein sequence ID" value="MBB0227979.1"/>
    <property type="molecule type" value="Genomic_DNA"/>
</dbReference>
<dbReference type="Pfam" id="PF07690">
    <property type="entry name" value="MFS_1"/>
    <property type="match status" value="1"/>
</dbReference>
<feature type="transmembrane region" description="Helical" evidence="9">
    <location>
        <begin position="370"/>
        <end position="392"/>
    </location>
</feature>
<dbReference type="InterPro" id="IPR036259">
    <property type="entry name" value="MFS_trans_sf"/>
</dbReference>
<dbReference type="InterPro" id="IPR004638">
    <property type="entry name" value="EmrB-like"/>
</dbReference>
<dbReference type="SUPFAM" id="SSF103473">
    <property type="entry name" value="MFS general substrate transporter"/>
    <property type="match status" value="1"/>
</dbReference>
<dbReference type="GO" id="GO:0022857">
    <property type="term" value="F:transmembrane transporter activity"/>
    <property type="evidence" value="ECO:0007669"/>
    <property type="project" value="InterPro"/>
</dbReference>
<feature type="transmembrane region" description="Helical" evidence="9">
    <location>
        <begin position="149"/>
        <end position="171"/>
    </location>
</feature>
<dbReference type="NCBIfam" id="TIGR00711">
    <property type="entry name" value="efflux_EmrB"/>
    <property type="match status" value="1"/>
</dbReference>
<feature type="transmembrane region" description="Helical" evidence="9">
    <location>
        <begin position="121"/>
        <end position="142"/>
    </location>
</feature>
<feature type="transmembrane region" description="Helical" evidence="9">
    <location>
        <begin position="413"/>
        <end position="431"/>
    </location>
</feature>
<evidence type="ECO:0000313" key="12">
    <source>
        <dbReference type="Proteomes" id="UP000530234"/>
    </source>
</evidence>
<reference evidence="12" key="1">
    <citation type="submission" date="2019-10" db="EMBL/GenBank/DDBJ databases">
        <title>Streptomyces sp. nov., a novel actinobacterium isolated from alkaline environment.</title>
        <authorList>
            <person name="Golinska P."/>
        </authorList>
    </citation>
    <scope>NUCLEOTIDE SEQUENCE [LARGE SCALE GENOMIC DNA]</scope>
    <source>
        <strain evidence="12">DSM 42108</strain>
    </source>
</reference>
<feature type="transmembrane region" description="Helical" evidence="9">
    <location>
        <begin position="89"/>
        <end position="115"/>
    </location>
</feature>
<feature type="transmembrane region" description="Helical" evidence="9">
    <location>
        <begin position="342"/>
        <end position="358"/>
    </location>
</feature>
<feature type="transmembrane region" description="Helical" evidence="9">
    <location>
        <begin position="177"/>
        <end position="199"/>
    </location>
</feature>
<evidence type="ECO:0000256" key="7">
    <source>
        <dbReference type="ARBA" id="ARBA00023136"/>
    </source>
</evidence>
<evidence type="ECO:0000256" key="8">
    <source>
        <dbReference type="ARBA" id="ARBA00023251"/>
    </source>
</evidence>
<evidence type="ECO:0000256" key="1">
    <source>
        <dbReference type="ARBA" id="ARBA00004651"/>
    </source>
</evidence>
<gene>
    <name evidence="11" type="ORF">FOE67_00230</name>
</gene>
<feature type="transmembrane region" description="Helical" evidence="9">
    <location>
        <begin position="211"/>
        <end position="229"/>
    </location>
</feature>
<dbReference type="Proteomes" id="UP000530234">
    <property type="component" value="Unassembled WGS sequence"/>
</dbReference>
<dbReference type="PROSITE" id="PS50850">
    <property type="entry name" value="MFS"/>
    <property type="match status" value="1"/>
</dbReference>
<comment type="subcellular location">
    <subcellularLocation>
        <location evidence="1">Cell membrane</location>
        <topology evidence="1">Multi-pass membrane protein</topology>
    </subcellularLocation>
</comment>
<evidence type="ECO:0000256" key="6">
    <source>
        <dbReference type="ARBA" id="ARBA00022989"/>
    </source>
</evidence>
<dbReference type="GO" id="GO:0005886">
    <property type="term" value="C:plasma membrane"/>
    <property type="evidence" value="ECO:0007669"/>
    <property type="project" value="UniProtKB-SubCell"/>
</dbReference>
<organism evidence="11 12">
    <name type="scientific">Streptomyces calidiresistens</name>
    <dbReference type="NCBI Taxonomy" id="1485586"/>
    <lineage>
        <taxon>Bacteria</taxon>
        <taxon>Bacillati</taxon>
        <taxon>Actinomycetota</taxon>
        <taxon>Actinomycetes</taxon>
        <taxon>Kitasatosporales</taxon>
        <taxon>Streptomycetaceae</taxon>
        <taxon>Streptomyces</taxon>
    </lineage>
</organism>
<dbReference type="Gene3D" id="1.20.1720.10">
    <property type="entry name" value="Multidrug resistance protein D"/>
    <property type="match status" value="1"/>
</dbReference>
<dbReference type="Gene3D" id="1.20.1250.20">
    <property type="entry name" value="MFS general substrate transporter like domains"/>
    <property type="match status" value="1"/>
</dbReference>
<evidence type="ECO:0000256" key="5">
    <source>
        <dbReference type="ARBA" id="ARBA00022692"/>
    </source>
</evidence>
<feature type="transmembrane region" description="Helical" evidence="9">
    <location>
        <begin position="235"/>
        <end position="256"/>
    </location>
</feature>
<evidence type="ECO:0000256" key="9">
    <source>
        <dbReference type="SAM" id="Phobius"/>
    </source>
</evidence>
<feature type="transmembrane region" description="Helical" evidence="9">
    <location>
        <begin position="65"/>
        <end position="82"/>
    </location>
</feature>